<evidence type="ECO:0000256" key="7">
    <source>
        <dbReference type="ARBA" id="ARBA00022801"/>
    </source>
</evidence>
<dbReference type="GO" id="GO:0008270">
    <property type="term" value="F:zinc ion binding"/>
    <property type="evidence" value="ECO:0007669"/>
    <property type="project" value="InterPro"/>
</dbReference>
<dbReference type="GO" id="GO:0005615">
    <property type="term" value="C:extracellular space"/>
    <property type="evidence" value="ECO:0007669"/>
    <property type="project" value="TreeGrafter"/>
</dbReference>
<keyword evidence="16" id="KW-1185">Reference proteome</keyword>
<evidence type="ECO:0000256" key="6">
    <source>
        <dbReference type="ARBA" id="ARBA00022729"/>
    </source>
</evidence>
<sequence length="795" mass="88875">MRSFLLPLLCSFALTSLFAQDIYHRVRVDLSQHSLQELARLGLETDHGHYVAGAYFVNDFSEAEVQLIDEAGLPYRIAIPDVAQWYASQPEALETRNGCSPEDGSLFPYETPENYVPGSMGGYFTYAEMLSELGRMAELFPHLISPVAPIDTFLSHEGRPIYWLRLSDNPNMEEPGEPKVLYTALHHAREPNSLSQMIFQLWYMLEHYETDPEIRYLIDHTDLYFIPCINPDGYLFNEQTNPNGGGLWRKNRRIIDGFPSGVDLNRNYGFEWGFDNNGSSPSPNSQVYRGPAPFSEPETQAVKAFCERHDFKIILNYHSFGNLLIHPWGYNDTPTLEDELFKGMGSIMNRQNSFLLGTGTETVGYVVNGGSDDWMYGDTENREKAYSYTPEVGPESFGFWPPESAIDELNKSCLWQNLATAHLVHYFIDVKEESPEILPAQSGLLTLHLQRFGLGEGSAMLSVTSASPGLEVDAPAINLDLELLASLDYEFAWQFTPGEGLVQDARFAIAIDYGDYVYRDTLDKKYIHGTETVIFQDPVNSSSNNWQVTSGWGITSEDFVSPPTAFTDSPGGNYPSNAFSIMTLSNPVNLSGVEGERLLLRFYAKWAIEQGYDYAQVQASTDGNNWTALCGKYTVPGNGGFQPLEQVYEGIQEDWVQEEIDLTGYLGAEALQIRFLLRADNFIELDGYYFDDFELIAQEAAPAVGVQNAAPAAVLSLQTFPNPFEHTLSIIANGPTGEGQLMVFNSLGEQVYAQKWAEGQQKAILSTADWPSGIFYALLQRPDGQLLAVAKTVKQ</sequence>
<evidence type="ECO:0000256" key="2">
    <source>
        <dbReference type="ARBA" id="ARBA00005988"/>
    </source>
</evidence>
<keyword evidence="9" id="KW-0482">Metalloprotease</keyword>
<feature type="domain" description="Peptidase M14" evidence="14">
    <location>
        <begin position="122"/>
        <end position="424"/>
    </location>
</feature>
<dbReference type="Pfam" id="PF00246">
    <property type="entry name" value="Peptidase_M14"/>
    <property type="match status" value="1"/>
</dbReference>
<gene>
    <name evidence="15" type="ORF">FRY97_03120</name>
</gene>
<dbReference type="PANTHER" id="PTHR11705:SF143">
    <property type="entry name" value="SLL0236 PROTEIN"/>
    <property type="match status" value="1"/>
</dbReference>
<accession>A0A5C6S1S7</accession>
<dbReference type="GO" id="GO:0004181">
    <property type="term" value="F:metallocarboxypeptidase activity"/>
    <property type="evidence" value="ECO:0007669"/>
    <property type="project" value="InterPro"/>
</dbReference>
<feature type="signal peptide" evidence="13">
    <location>
        <begin position="1"/>
        <end position="19"/>
    </location>
</feature>
<evidence type="ECO:0000256" key="4">
    <source>
        <dbReference type="ARBA" id="ARBA00022670"/>
    </source>
</evidence>
<dbReference type="EMBL" id="VOOR01000004">
    <property type="protein sequence ID" value="TXB68384.1"/>
    <property type="molecule type" value="Genomic_DNA"/>
</dbReference>
<keyword evidence="8" id="KW-0862">Zinc</keyword>
<dbReference type="Pfam" id="PF20773">
    <property type="entry name" value="InhA-like_MAM"/>
    <property type="match status" value="1"/>
</dbReference>
<organism evidence="15 16">
    <name type="scientific">Phaeodactylibacter luteus</name>
    <dbReference type="NCBI Taxonomy" id="1564516"/>
    <lineage>
        <taxon>Bacteria</taxon>
        <taxon>Pseudomonadati</taxon>
        <taxon>Bacteroidota</taxon>
        <taxon>Saprospiria</taxon>
        <taxon>Saprospirales</taxon>
        <taxon>Haliscomenobacteraceae</taxon>
        <taxon>Phaeodactylibacter</taxon>
    </lineage>
</organism>
<dbReference type="Proteomes" id="UP000321580">
    <property type="component" value="Unassembled WGS sequence"/>
</dbReference>
<protein>
    <recommendedName>
        <fullName evidence="11">carboxypeptidase T</fullName>
        <ecNumber evidence="11">3.4.17.18</ecNumber>
    </recommendedName>
</protein>
<dbReference type="CDD" id="cd03859">
    <property type="entry name" value="M14_CPT"/>
    <property type="match status" value="1"/>
</dbReference>
<evidence type="ECO:0000256" key="8">
    <source>
        <dbReference type="ARBA" id="ARBA00022833"/>
    </source>
</evidence>
<keyword evidence="7" id="KW-0378">Hydrolase</keyword>
<evidence type="ECO:0000256" key="9">
    <source>
        <dbReference type="ARBA" id="ARBA00023049"/>
    </source>
</evidence>
<dbReference type="FunFam" id="3.40.630.10:FF:000084">
    <property type="entry name" value="Carboxypeptidase B2"/>
    <property type="match status" value="1"/>
</dbReference>
<dbReference type="AlphaFoldDB" id="A0A5C6S1S7"/>
<evidence type="ECO:0000256" key="1">
    <source>
        <dbReference type="ARBA" id="ARBA00001947"/>
    </source>
</evidence>
<dbReference type="Gene3D" id="3.40.630.10">
    <property type="entry name" value="Zn peptidases"/>
    <property type="match status" value="1"/>
</dbReference>
<evidence type="ECO:0000313" key="16">
    <source>
        <dbReference type="Proteomes" id="UP000321580"/>
    </source>
</evidence>
<feature type="chain" id="PRO_5022907931" description="carboxypeptidase T" evidence="13">
    <location>
        <begin position="20"/>
        <end position="795"/>
    </location>
</feature>
<comment type="catalytic activity">
    <reaction evidence="10">
        <text>Releases a C-terminal residue, which may be hydrophobic or positively charged.</text>
        <dbReference type="EC" id="3.4.17.18"/>
    </reaction>
</comment>
<dbReference type="EC" id="3.4.17.18" evidence="11"/>
<keyword evidence="3" id="KW-0121">Carboxypeptidase</keyword>
<dbReference type="SMART" id="SM00631">
    <property type="entry name" value="Zn_pept"/>
    <property type="match status" value="1"/>
</dbReference>
<dbReference type="PROSITE" id="PS52035">
    <property type="entry name" value="PEPTIDASE_M14"/>
    <property type="match status" value="1"/>
</dbReference>
<name>A0A5C6S1S7_9BACT</name>
<comment type="caution">
    <text evidence="15">The sequence shown here is derived from an EMBL/GenBank/DDBJ whole genome shotgun (WGS) entry which is preliminary data.</text>
</comment>
<dbReference type="InterPro" id="IPR000834">
    <property type="entry name" value="Peptidase_M14"/>
</dbReference>
<proteinExistence type="inferred from homology"/>
<reference evidence="15 16" key="1">
    <citation type="submission" date="2019-08" db="EMBL/GenBank/DDBJ databases">
        <title>Genome of Phaeodactylibacter luteus.</title>
        <authorList>
            <person name="Bowman J.P."/>
        </authorList>
    </citation>
    <scope>NUCLEOTIDE SEQUENCE [LARGE SCALE GENOMIC DNA]</scope>
    <source>
        <strain evidence="15 16">KCTC 42180</strain>
    </source>
</reference>
<evidence type="ECO:0000259" key="14">
    <source>
        <dbReference type="PROSITE" id="PS52035"/>
    </source>
</evidence>
<keyword evidence="4" id="KW-0645">Protease</keyword>
<feature type="active site" description="Proton donor/acceptor" evidence="12">
    <location>
        <position position="391"/>
    </location>
</feature>
<dbReference type="PANTHER" id="PTHR11705">
    <property type="entry name" value="PROTEASE FAMILY M14 CARBOXYPEPTIDASE A,B"/>
    <property type="match status" value="1"/>
</dbReference>
<comment type="similarity">
    <text evidence="2 12">Belongs to the peptidase M14 family.</text>
</comment>
<evidence type="ECO:0000256" key="12">
    <source>
        <dbReference type="PROSITE-ProRule" id="PRU01379"/>
    </source>
</evidence>
<dbReference type="OrthoDB" id="1652165at2"/>
<keyword evidence="6 13" id="KW-0732">Signal</keyword>
<dbReference type="RefSeq" id="WP_147165963.1">
    <property type="nucleotide sequence ID" value="NZ_VOOR01000004.1"/>
</dbReference>
<dbReference type="InterPro" id="IPR033810">
    <property type="entry name" value="Carboxypeptidase_T"/>
</dbReference>
<evidence type="ECO:0000256" key="5">
    <source>
        <dbReference type="ARBA" id="ARBA00022723"/>
    </source>
</evidence>
<keyword evidence="5" id="KW-0479">Metal-binding</keyword>
<evidence type="ECO:0000313" key="15">
    <source>
        <dbReference type="EMBL" id="TXB68384.1"/>
    </source>
</evidence>
<evidence type="ECO:0000256" key="11">
    <source>
        <dbReference type="ARBA" id="ARBA00066554"/>
    </source>
</evidence>
<evidence type="ECO:0000256" key="3">
    <source>
        <dbReference type="ARBA" id="ARBA00022645"/>
    </source>
</evidence>
<evidence type="ECO:0000256" key="13">
    <source>
        <dbReference type="SAM" id="SignalP"/>
    </source>
</evidence>
<dbReference type="GO" id="GO:0006508">
    <property type="term" value="P:proteolysis"/>
    <property type="evidence" value="ECO:0007669"/>
    <property type="project" value="UniProtKB-KW"/>
</dbReference>
<dbReference type="SUPFAM" id="SSF53187">
    <property type="entry name" value="Zn-dependent exopeptidases"/>
    <property type="match status" value="1"/>
</dbReference>
<evidence type="ECO:0000256" key="10">
    <source>
        <dbReference type="ARBA" id="ARBA00050859"/>
    </source>
</evidence>
<comment type="cofactor">
    <cofactor evidence="1">
        <name>Zn(2+)</name>
        <dbReference type="ChEBI" id="CHEBI:29105"/>
    </cofactor>
</comment>